<feature type="non-terminal residue" evidence="4">
    <location>
        <position position="285"/>
    </location>
</feature>
<dbReference type="Gene3D" id="2.60.40.10">
    <property type="entry name" value="Immunoglobulins"/>
    <property type="match status" value="1"/>
</dbReference>
<reference evidence="4" key="1">
    <citation type="submission" date="2021-03" db="EMBL/GenBank/DDBJ databases">
        <authorList>
            <person name="Tran Van P."/>
        </authorList>
    </citation>
    <scope>NUCLEOTIDE SEQUENCE</scope>
</reference>
<dbReference type="Proteomes" id="UP001153148">
    <property type="component" value="Unassembled WGS sequence"/>
</dbReference>
<dbReference type="SUPFAM" id="SSF82895">
    <property type="entry name" value="TSP-1 type 1 repeat"/>
    <property type="match status" value="1"/>
</dbReference>
<dbReference type="PROSITE" id="PS50835">
    <property type="entry name" value="IG_LIKE"/>
    <property type="match status" value="1"/>
</dbReference>
<dbReference type="InterPro" id="IPR036383">
    <property type="entry name" value="TSP1_rpt_sf"/>
</dbReference>
<dbReference type="Pfam" id="PF00090">
    <property type="entry name" value="TSP_1"/>
    <property type="match status" value="1"/>
</dbReference>
<feature type="domain" description="Ig-like" evidence="3">
    <location>
        <begin position="65"/>
        <end position="217"/>
    </location>
</feature>
<dbReference type="SMART" id="SM00209">
    <property type="entry name" value="TSP1"/>
    <property type="match status" value="1"/>
</dbReference>
<dbReference type="InterPro" id="IPR007110">
    <property type="entry name" value="Ig-like_dom"/>
</dbReference>
<sequence length="285" mass="32116">LELPARDGGWSEWTDWTCSVTCGGGVGVQTRTCTNPTPNVYGDMCNGSDTMKGKCNTFPCGEISPDTEEIIKHRLQTQYFSKEVDEGDIVKLECDRVTLAIVKRESPKSRVGWLKDGNYLKQISKRIRLTKESVDVQKKGESWRNVPGKDIVGESLFANTLPGKLEGFHDDDMSGLLSCTQWDRCNVINNSTPSDSGVYLCVLYRVMGLKSTLRVVTLAVKPRWYTRANRETRAQTLWCNSLTLGYVYDDLSQRWEHNGIVWKDYGITTPAATAEDRKIEVRISL</sequence>
<dbReference type="InterPro" id="IPR013783">
    <property type="entry name" value="Ig-like_fold"/>
</dbReference>
<dbReference type="EMBL" id="CAJPIN010023772">
    <property type="protein sequence ID" value="CAG2063023.1"/>
    <property type="molecule type" value="Genomic_DNA"/>
</dbReference>
<keyword evidence="1" id="KW-0677">Repeat</keyword>
<name>A0ABN7P9G6_TIMPD</name>
<comment type="caution">
    <text evidence="4">The sequence shown here is derived from an EMBL/GenBank/DDBJ whole genome shotgun (WGS) entry which is preliminary data.</text>
</comment>
<proteinExistence type="predicted"/>
<dbReference type="PANTHER" id="PTHR22906">
    <property type="entry name" value="PROPERDIN"/>
    <property type="match status" value="1"/>
</dbReference>
<dbReference type="InterPro" id="IPR000884">
    <property type="entry name" value="TSP1_rpt"/>
</dbReference>
<evidence type="ECO:0000256" key="2">
    <source>
        <dbReference type="ARBA" id="ARBA00023157"/>
    </source>
</evidence>
<keyword evidence="5" id="KW-1185">Reference proteome</keyword>
<dbReference type="Gene3D" id="2.20.100.10">
    <property type="entry name" value="Thrombospondin type-1 (TSP1) repeat"/>
    <property type="match status" value="1"/>
</dbReference>
<gene>
    <name evidence="4" type="ORF">TPAB3V08_LOCUS9971</name>
</gene>
<keyword evidence="2" id="KW-1015">Disulfide bond</keyword>
<dbReference type="InterPro" id="IPR052065">
    <property type="entry name" value="Compl_asym_regulator"/>
</dbReference>
<feature type="non-terminal residue" evidence="4">
    <location>
        <position position="1"/>
    </location>
</feature>
<evidence type="ECO:0000256" key="1">
    <source>
        <dbReference type="ARBA" id="ARBA00022737"/>
    </source>
</evidence>
<dbReference type="PANTHER" id="PTHR22906:SF21">
    <property type="entry name" value="SEMA DOMAIN-CONTAINING PROTEIN"/>
    <property type="match status" value="1"/>
</dbReference>
<dbReference type="InterPro" id="IPR036179">
    <property type="entry name" value="Ig-like_dom_sf"/>
</dbReference>
<evidence type="ECO:0000313" key="5">
    <source>
        <dbReference type="Proteomes" id="UP001153148"/>
    </source>
</evidence>
<dbReference type="SUPFAM" id="SSF48726">
    <property type="entry name" value="Immunoglobulin"/>
    <property type="match status" value="1"/>
</dbReference>
<evidence type="ECO:0000313" key="4">
    <source>
        <dbReference type="EMBL" id="CAG2063023.1"/>
    </source>
</evidence>
<evidence type="ECO:0000259" key="3">
    <source>
        <dbReference type="PROSITE" id="PS50835"/>
    </source>
</evidence>
<organism evidence="4 5">
    <name type="scientific">Timema podura</name>
    <name type="common">Walking stick</name>
    <dbReference type="NCBI Taxonomy" id="61482"/>
    <lineage>
        <taxon>Eukaryota</taxon>
        <taxon>Metazoa</taxon>
        <taxon>Ecdysozoa</taxon>
        <taxon>Arthropoda</taxon>
        <taxon>Hexapoda</taxon>
        <taxon>Insecta</taxon>
        <taxon>Pterygota</taxon>
        <taxon>Neoptera</taxon>
        <taxon>Polyneoptera</taxon>
        <taxon>Phasmatodea</taxon>
        <taxon>Timematodea</taxon>
        <taxon>Timematoidea</taxon>
        <taxon>Timematidae</taxon>
        <taxon>Timema</taxon>
    </lineage>
</organism>
<protein>
    <recommendedName>
        <fullName evidence="3">Ig-like domain-containing protein</fullName>
    </recommendedName>
</protein>
<accession>A0ABN7P9G6</accession>
<dbReference type="PROSITE" id="PS50092">
    <property type="entry name" value="TSP1"/>
    <property type="match status" value="1"/>
</dbReference>